<feature type="domain" description="PTS EIIA type-2" evidence="6">
    <location>
        <begin position="557"/>
        <end position="697"/>
    </location>
</feature>
<dbReference type="InterPro" id="IPR036634">
    <property type="entry name" value="PRD_sf"/>
</dbReference>
<dbReference type="SUPFAM" id="SSF63520">
    <property type="entry name" value="PTS-regulatory domain, PRD"/>
    <property type="match status" value="2"/>
</dbReference>
<protein>
    <submittedName>
        <fullName evidence="9">BglG family transcription antiterminator</fullName>
    </submittedName>
</protein>
<dbReference type="PROSITE" id="PS51372">
    <property type="entry name" value="PRD_2"/>
    <property type="match status" value="2"/>
</dbReference>
<evidence type="ECO:0000313" key="9">
    <source>
        <dbReference type="EMBL" id="MFD1039791.1"/>
    </source>
</evidence>
<dbReference type="PROSITE" id="PS51094">
    <property type="entry name" value="PTS_EIIA_TYPE_2"/>
    <property type="match status" value="1"/>
</dbReference>
<dbReference type="SUPFAM" id="SSF52794">
    <property type="entry name" value="PTS system IIB component-like"/>
    <property type="match status" value="1"/>
</dbReference>
<dbReference type="InterPro" id="IPR013196">
    <property type="entry name" value="HTH_11"/>
</dbReference>
<gene>
    <name evidence="9" type="ORF">ACFQ3N_15500</name>
</gene>
<reference evidence="10" key="1">
    <citation type="journal article" date="2019" name="Int. J. Syst. Evol. Microbiol.">
        <title>The Global Catalogue of Microorganisms (GCM) 10K type strain sequencing project: providing services to taxonomists for standard genome sequencing and annotation.</title>
        <authorList>
            <consortium name="The Broad Institute Genomics Platform"/>
            <consortium name="The Broad Institute Genome Sequencing Center for Infectious Disease"/>
            <person name="Wu L."/>
            <person name="Ma J."/>
        </authorList>
    </citation>
    <scope>NUCLEOTIDE SEQUENCE [LARGE SCALE GENOMIC DNA]</scope>
    <source>
        <strain evidence="10">CCUG 56754</strain>
    </source>
</reference>
<feature type="domain" description="PRD" evidence="8">
    <location>
        <begin position="194"/>
        <end position="299"/>
    </location>
</feature>
<dbReference type="PROSITE" id="PS51099">
    <property type="entry name" value="PTS_EIIB_TYPE_2"/>
    <property type="match status" value="1"/>
</dbReference>
<evidence type="ECO:0000256" key="4">
    <source>
        <dbReference type="ARBA" id="ARBA00023163"/>
    </source>
</evidence>
<comment type="caution">
    <text evidence="9">The sequence shown here is derived from an EMBL/GenBank/DDBJ whole genome shotgun (WGS) entry which is preliminary data.</text>
</comment>
<evidence type="ECO:0000259" key="8">
    <source>
        <dbReference type="PROSITE" id="PS51372"/>
    </source>
</evidence>
<evidence type="ECO:0000256" key="5">
    <source>
        <dbReference type="SAM" id="Coils"/>
    </source>
</evidence>
<feature type="domain" description="PRD" evidence="8">
    <location>
        <begin position="305"/>
        <end position="412"/>
    </location>
</feature>
<dbReference type="InterPro" id="IPR013011">
    <property type="entry name" value="PTS_EIIB_2"/>
</dbReference>
<dbReference type="Gene3D" id="1.10.1790.10">
    <property type="entry name" value="PRD domain"/>
    <property type="match status" value="2"/>
</dbReference>
<dbReference type="PANTHER" id="PTHR30185">
    <property type="entry name" value="CRYPTIC BETA-GLUCOSIDE BGL OPERON ANTITERMINATOR"/>
    <property type="match status" value="1"/>
</dbReference>
<dbReference type="PANTHER" id="PTHR30185:SF18">
    <property type="entry name" value="TRANSCRIPTIONAL REGULATOR MTLR"/>
    <property type="match status" value="1"/>
</dbReference>
<dbReference type="Gene3D" id="1.10.10.10">
    <property type="entry name" value="Winged helix-like DNA-binding domain superfamily/Winged helix DNA-binding domain"/>
    <property type="match status" value="2"/>
</dbReference>
<dbReference type="CDD" id="cd05568">
    <property type="entry name" value="PTS_IIB_bgl_like"/>
    <property type="match status" value="1"/>
</dbReference>
<keyword evidence="4" id="KW-0804">Transcription</keyword>
<dbReference type="Pfam" id="PF00874">
    <property type="entry name" value="PRD"/>
    <property type="match status" value="2"/>
</dbReference>
<dbReference type="SUPFAM" id="SSF55804">
    <property type="entry name" value="Phoshotransferase/anion transport protein"/>
    <property type="match status" value="1"/>
</dbReference>
<dbReference type="SUPFAM" id="SSF46785">
    <property type="entry name" value="Winged helix' DNA-binding domain"/>
    <property type="match status" value="1"/>
</dbReference>
<keyword evidence="1" id="KW-0808">Transferase</keyword>
<dbReference type="InterPro" id="IPR036095">
    <property type="entry name" value="PTS_EIIB-like_sf"/>
</dbReference>
<proteinExistence type="predicted"/>
<dbReference type="Pfam" id="PF08279">
    <property type="entry name" value="HTH_11"/>
    <property type="match status" value="1"/>
</dbReference>
<keyword evidence="3" id="KW-0805">Transcription regulation</keyword>
<evidence type="ECO:0000256" key="1">
    <source>
        <dbReference type="ARBA" id="ARBA00022679"/>
    </source>
</evidence>
<accession>A0ABW3LR06</accession>
<organism evidence="9 10">
    <name type="scientific">Virgibacillus byunsanensis</name>
    <dbReference type="NCBI Taxonomy" id="570945"/>
    <lineage>
        <taxon>Bacteria</taxon>
        <taxon>Bacillati</taxon>
        <taxon>Bacillota</taxon>
        <taxon>Bacilli</taxon>
        <taxon>Bacillales</taxon>
        <taxon>Bacillaceae</taxon>
        <taxon>Virgibacillus</taxon>
    </lineage>
</organism>
<dbReference type="EMBL" id="JBHTKJ010000046">
    <property type="protein sequence ID" value="MFD1039791.1"/>
    <property type="molecule type" value="Genomic_DNA"/>
</dbReference>
<evidence type="ECO:0000259" key="6">
    <source>
        <dbReference type="PROSITE" id="PS51094"/>
    </source>
</evidence>
<keyword evidence="10" id="KW-1185">Reference proteome</keyword>
<dbReference type="CDD" id="cd00211">
    <property type="entry name" value="PTS_IIA_fru"/>
    <property type="match status" value="1"/>
</dbReference>
<dbReference type="InterPro" id="IPR036388">
    <property type="entry name" value="WH-like_DNA-bd_sf"/>
</dbReference>
<feature type="coiled-coil region" evidence="5">
    <location>
        <begin position="119"/>
        <end position="146"/>
    </location>
</feature>
<name>A0ABW3LR06_9BACI</name>
<keyword evidence="2" id="KW-0677">Repeat</keyword>
<dbReference type="Gene3D" id="3.40.50.2300">
    <property type="match status" value="1"/>
</dbReference>
<feature type="domain" description="PTS EIIB type-2" evidence="7">
    <location>
        <begin position="418"/>
        <end position="506"/>
    </location>
</feature>
<evidence type="ECO:0000259" key="7">
    <source>
        <dbReference type="PROSITE" id="PS51099"/>
    </source>
</evidence>
<keyword evidence="5" id="KW-0175">Coiled coil</keyword>
<dbReference type="Gene3D" id="3.40.930.10">
    <property type="entry name" value="Mannitol-specific EII, Chain A"/>
    <property type="match status" value="1"/>
</dbReference>
<evidence type="ECO:0000256" key="2">
    <source>
        <dbReference type="ARBA" id="ARBA00022737"/>
    </source>
</evidence>
<dbReference type="InterPro" id="IPR050661">
    <property type="entry name" value="BglG_antiterminators"/>
</dbReference>
<dbReference type="RefSeq" id="WP_390363444.1">
    <property type="nucleotide sequence ID" value="NZ_JBHTKJ010000046.1"/>
</dbReference>
<dbReference type="InterPro" id="IPR016152">
    <property type="entry name" value="PTrfase/Anion_transptr"/>
</dbReference>
<sequence length="700" mass="81619">MDQRSMAILNQISQSDSYISMQRLTEIFNVSRRTVYNDLDKINYWLKERNLSEVKQVRGKGLYLDQATKQEVAVNVMVSDAPYYEFSPKERRAWIYLYIVGQEKPYFLEDMKELFQVSRNTALEDIKQLKVELDEQQLNLVSERKSGYTIYGDESDIRRSLIHYLSIVVPENGWYGFLADMDSNSETVVQPYHLFDFQMLRWLRQLFNQYEKQIEIEFTDEVLNNLVVWFYVFIQRIKQGENVEIDPVEREVIDSTDEHQGAQTLCDRLAESMNIVIPLDEKFYFSKYLLSAKVNYNFSPQFESQEMMLLREVVEKMVSDFQIYAAVEFENQRHMIQNLLLHLKPAYYRIKYGISIENSLRDSVKRNYPEVFHLTEKVIHHFENLIDQPVNENEIAFITMHFGGWLRKEGVILGQHRKKLLIVCTNGLGTSRLLESQLKGLFSDVEIAGVASLREYEKIDLSVDFIVSTIGLPDRGNPVFVVNPVLNNEDKEQLLKKVNSLFQSSSNQQVYSVETVMDMVKRYATVRDEEVLRQELRGYLHSPLAIENEKNKPSLMELLPDKRIIFENSVSTWEEAIKKASEPLLKQGFIQGTYIEKMIQSINEHGPYVVISEQIALPHAKPDDGVMMTGMSMLYLEEPIDVMGKSARIFIVLAPSDNERHLKALAQLTKLFSDKSYKEKVLQANNKEQIINMIRAHSTR</sequence>
<evidence type="ECO:0000313" key="10">
    <source>
        <dbReference type="Proteomes" id="UP001597040"/>
    </source>
</evidence>
<dbReference type="InterPro" id="IPR002178">
    <property type="entry name" value="PTS_EIIA_type-2_dom"/>
</dbReference>
<dbReference type="InterPro" id="IPR036390">
    <property type="entry name" value="WH_DNA-bd_sf"/>
</dbReference>
<dbReference type="Proteomes" id="UP001597040">
    <property type="component" value="Unassembled WGS sequence"/>
</dbReference>
<evidence type="ECO:0000256" key="3">
    <source>
        <dbReference type="ARBA" id="ARBA00023015"/>
    </source>
</evidence>
<dbReference type="InterPro" id="IPR011608">
    <property type="entry name" value="PRD"/>
</dbReference>
<dbReference type="Pfam" id="PF00359">
    <property type="entry name" value="PTS_EIIA_2"/>
    <property type="match status" value="1"/>
</dbReference>